<keyword evidence="5" id="KW-0411">Iron-sulfur</keyword>
<dbReference type="Proteomes" id="UP000326202">
    <property type="component" value="Chromosome"/>
</dbReference>
<evidence type="ECO:0000256" key="3">
    <source>
        <dbReference type="ARBA" id="ARBA00022723"/>
    </source>
</evidence>
<feature type="domain" description="2Fe-2S ferredoxin-type" evidence="7">
    <location>
        <begin position="2"/>
        <end position="105"/>
    </location>
</feature>
<evidence type="ECO:0000313" key="8">
    <source>
        <dbReference type="EMBL" id="QEX16463.1"/>
    </source>
</evidence>
<dbReference type="SUPFAM" id="SSF54292">
    <property type="entry name" value="2Fe-2S ferredoxin-like"/>
    <property type="match status" value="1"/>
</dbReference>
<comment type="similarity">
    <text evidence="1">Belongs to the adrenodoxin/putidaredoxin family.</text>
</comment>
<dbReference type="EMBL" id="CP042906">
    <property type="protein sequence ID" value="QEX16463.1"/>
    <property type="molecule type" value="Genomic_DNA"/>
</dbReference>
<reference evidence="8 9" key="1">
    <citation type="submission" date="2019-08" db="EMBL/GenBank/DDBJ databases">
        <title>Hyperibacter terrae gen. nov., sp. nov. and Hyperibacter viscosus sp. nov., two new members in the family Rhodospirillaceae isolated from the rhizosphere of Hypericum perforatum.</title>
        <authorList>
            <person name="Noviana Z."/>
        </authorList>
    </citation>
    <scope>NUCLEOTIDE SEQUENCE [LARGE SCALE GENOMIC DNA]</scope>
    <source>
        <strain evidence="8 9">R5913</strain>
    </source>
</reference>
<dbReference type="InterPro" id="IPR001041">
    <property type="entry name" value="2Fe-2S_ferredoxin-type"/>
</dbReference>
<dbReference type="GO" id="GO:0046872">
    <property type="term" value="F:metal ion binding"/>
    <property type="evidence" value="ECO:0007669"/>
    <property type="project" value="UniProtKB-KW"/>
</dbReference>
<dbReference type="InterPro" id="IPR036010">
    <property type="entry name" value="2Fe-2S_ferredoxin-like_sf"/>
</dbReference>
<dbReference type="AlphaFoldDB" id="A0A5J6MG89"/>
<evidence type="ECO:0000256" key="5">
    <source>
        <dbReference type="ARBA" id="ARBA00023014"/>
    </source>
</evidence>
<keyword evidence="3" id="KW-0479">Metal-binding</keyword>
<proteinExistence type="inferred from homology"/>
<organism evidence="8 9">
    <name type="scientific">Hypericibacter terrae</name>
    <dbReference type="NCBI Taxonomy" id="2602015"/>
    <lineage>
        <taxon>Bacteria</taxon>
        <taxon>Pseudomonadati</taxon>
        <taxon>Pseudomonadota</taxon>
        <taxon>Alphaproteobacteria</taxon>
        <taxon>Rhodospirillales</taxon>
        <taxon>Dongiaceae</taxon>
        <taxon>Hypericibacter</taxon>
    </lineage>
</organism>
<accession>A0A5J6MG89</accession>
<dbReference type="RefSeq" id="WP_151176817.1">
    <property type="nucleotide sequence ID" value="NZ_CP042906.1"/>
</dbReference>
<dbReference type="Pfam" id="PF00111">
    <property type="entry name" value="Fer2"/>
    <property type="match status" value="1"/>
</dbReference>
<dbReference type="OrthoDB" id="9799640at2"/>
<comment type="cofactor">
    <cofactor evidence="6">
        <name>[2Fe-2S] cluster</name>
        <dbReference type="ChEBI" id="CHEBI:190135"/>
    </cofactor>
</comment>
<sequence>MPKVTWILKDGRKITADVKTGHNLMEAAVANNVPNVIGECGGCLSCATCHVYVDEAWYDKAGKPDDMERDMLEITAAERLPLSRLSCQIQATDALDGIILHVPEI</sequence>
<dbReference type="InterPro" id="IPR001055">
    <property type="entry name" value="Adrenodoxin-like"/>
</dbReference>
<evidence type="ECO:0000256" key="2">
    <source>
        <dbReference type="ARBA" id="ARBA00022714"/>
    </source>
</evidence>
<gene>
    <name evidence="8" type="primary">fdxB</name>
    <name evidence="8" type="ORF">FRZ44_17570</name>
</gene>
<name>A0A5J6MG89_9PROT</name>
<protein>
    <submittedName>
        <fullName evidence="8">2Fe-2S ferredoxin</fullName>
    </submittedName>
</protein>
<dbReference type="GO" id="GO:0005829">
    <property type="term" value="C:cytosol"/>
    <property type="evidence" value="ECO:0007669"/>
    <property type="project" value="TreeGrafter"/>
</dbReference>
<evidence type="ECO:0000256" key="4">
    <source>
        <dbReference type="ARBA" id="ARBA00023004"/>
    </source>
</evidence>
<keyword evidence="2" id="KW-0001">2Fe-2S</keyword>
<dbReference type="GO" id="GO:0140647">
    <property type="term" value="P:P450-containing electron transport chain"/>
    <property type="evidence" value="ECO:0007669"/>
    <property type="project" value="InterPro"/>
</dbReference>
<dbReference type="PANTHER" id="PTHR23426:SF65">
    <property type="entry name" value="FERREDOXIN-2, MITOCHONDRIAL"/>
    <property type="match status" value="1"/>
</dbReference>
<evidence type="ECO:0000256" key="1">
    <source>
        <dbReference type="ARBA" id="ARBA00010914"/>
    </source>
</evidence>
<dbReference type="KEGG" id="htq:FRZ44_17570"/>
<keyword evidence="4" id="KW-0408">Iron</keyword>
<evidence type="ECO:0000256" key="6">
    <source>
        <dbReference type="ARBA" id="ARBA00034078"/>
    </source>
</evidence>
<keyword evidence="9" id="KW-1185">Reference proteome</keyword>
<dbReference type="Gene3D" id="3.10.20.30">
    <property type="match status" value="1"/>
</dbReference>
<dbReference type="PRINTS" id="PR00355">
    <property type="entry name" value="ADRENODOXIN"/>
</dbReference>
<dbReference type="CDD" id="cd00207">
    <property type="entry name" value="fer2"/>
    <property type="match status" value="1"/>
</dbReference>
<evidence type="ECO:0000259" key="7">
    <source>
        <dbReference type="PROSITE" id="PS51085"/>
    </source>
</evidence>
<dbReference type="PANTHER" id="PTHR23426">
    <property type="entry name" value="FERREDOXIN/ADRENODOXIN"/>
    <property type="match status" value="1"/>
</dbReference>
<dbReference type="GO" id="GO:0009055">
    <property type="term" value="F:electron transfer activity"/>
    <property type="evidence" value="ECO:0007669"/>
    <property type="project" value="TreeGrafter"/>
</dbReference>
<dbReference type="PROSITE" id="PS51085">
    <property type="entry name" value="2FE2S_FER_2"/>
    <property type="match status" value="1"/>
</dbReference>
<dbReference type="InterPro" id="IPR012675">
    <property type="entry name" value="Beta-grasp_dom_sf"/>
</dbReference>
<evidence type="ECO:0000313" key="9">
    <source>
        <dbReference type="Proteomes" id="UP000326202"/>
    </source>
</evidence>
<dbReference type="GO" id="GO:0051537">
    <property type="term" value="F:2 iron, 2 sulfur cluster binding"/>
    <property type="evidence" value="ECO:0007669"/>
    <property type="project" value="UniProtKB-KW"/>
</dbReference>